<reference evidence="1 2" key="1">
    <citation type="submission" date="2020-08" db="EMBL/GenBank/DDBJ databases">
        <title>Complete genome sequence of Entomobacter blattae G55GP.</title>
        <authorList>
            <person name="Poehlein A."/>
            <person name="Guzman J."/>
            <person name="Daniel R."/>
            <person name="Vilcinskas A."/>
        </authorList>
    </citation>
    <scope>NUCLEOTIDE SEQUENCE [LARGE SCALE GENOMIC DNA]</scope>
    <source>
        <strain evidence="1 2">G55GP</strain>
    </source>
</reference>
<dbReference type="KEGG" id="ebla:JGUZn3_10980"/>
<dbReference type="EMBL" id="CP060244">
    <property type="protein sequence ID" value="QNT78326.1"/>
    <property type="molecule type" value="Genomic_DNA"/>
</dbReference>
<evidence type="ECO:0008006" key="3">
    <source>
        <dbReference type="Google" id="ProtNLM"/>
    </source>
</evidence>
<dbReference type="Proteomes" id="UP000516349">
    <property type="component" value="Chromosome"/>
</dbReference>
<dbReference type="Gene3D" id="3.40.50.300">
    <property type="entry name" value="P-loop containing nucleotide triphosphate hydrolases"/>
    <property type="match status" value="1"/>
</dbReference>
<dbReference type="AlphaFoldDB" id="A0A7H1NRB6"/>
<evidence type="ECO:0000313" key="2">
    <source>
        <dbReference type="Proteomes" id="UP000516349"/>
    </source>
</evidence>
<keyword evidence="2" id="KW-1185">Reference proteome</keyword>
<protein>
    <recommendedName>
        <fullName evidence="3">Cytidylate kinase</fullName>
    </recommendedName>
</protein>
<name>A0A7H1NRB6_9PROT</name>
<sequence>MARNIASALKIPYFDTDLLYRAVARKVLDEGVDPQIHSAEEHVRLLEEGDLRGCGEGRRMLEIAYKMGQ</sequence>
<accession>A0A7H1NRB6</accession>
<gene>
    <name evidence="1" type="ORF">JGUZn3_10980</name>
</gene>
<proteinExistence type="predicted"/>
<dbReference type="InterPro" id="IPR027417">
    <property type="entry name" value="P-loop_NTPase"/>
</dbReference>
<organism evidence="1 2">
    <name type="scientific">Entomobacter blattae</name>
    <dbReference type="NCBI Taxonomy" id="2762277"/>
    <lineage>
        <taxon>Bacteria</taxon>
        <taxon>Pseudomonadati</taxon>
        <taxon>Pseudomonadota</taxon>
        <taxon>Alphaproteobacteria</taxon>
        <taxon>Acetobacterales</taxon>
        <taxon>Acetobacteraceae</taxon>
        <taxon>Entomobacter</taxon>
    </lineage>
</organism>
<evidence type="ECO:0000313" key="1">
    <source>
        <dbReference type="EMBL" id="QNT78326.1"/>
    </source>
</evidence>